<name>X0Z4M2_9ZZZZ</name>
<sequence length="123" mass="14786">LIILRIKSWLYSFFNNPLLRQSVLDRLELEKIEYDIHNEENLWNNFKPPLKKIVHSNDNESLDILRNIGLLIENGNLIKFYYKNFKIHSSLLYPVNKNFYSFNNLDLEKQIEKSNNLNKNPSF</sequence>
<proteinExistence type="predicted"/>
<comment type="caution">
    <text evidence="1">The sequence shown here is derived from an EMBL/GenBank/DDBJ whole genome shotgun (WGS) entry which is preliminary data.</text>
</comment>
<feature type="non-terminal residue" evidence="1">
    <location>
        <position position="123"/>
    </location>
</feature>
<evidence type="ECO:0000313" key="1">
    <source>
        <dbReference type="EMBL" id="GAG43476.1"/>
    </source>
</evidence>
<organism evidence="1">
    <name type="scientific">marine sediment metagenome</name>
    <dbReference type="NCBI Taxonomy" id="412755"/>
    <lineage>
        <taxon>unclassified sequences</taxon>
        <taxon>metagenomes</taxon>
        <taxon>ecological metagenomes</taxon>
    </lineage>
</organism>
<dbReference type="AlphaFoldDB" id="X0Z4M2"/>
<accession>X0Z4M2</accession>
<gene>
    <name evidence="1" type="ORF">S01H1_84660</name>
</gene>
<feature type="non-terminal residue" evidence="1">
    <location>
        <position position="1"/>
    </location>
</feature>
<dbReference type="EMBL" id="BARS01057862">
    <property type="protein sequence ID" value="GAG43476.1"/>
    <property type="molecule type" value="Genomic_DNA"/>
</dbReference>
<reference evidence="1" key="1">
    <citation type="journal article" date="2014" name="Front. Microbiol.">
        <title>High frequency of phylogenetically diverse reductive dehalogenase-homologous genes in deep subseafloor sedimentary metagenomes.</title>
        <authorList>
            <person name="Kawai M."/>
            <person name="Futagami T."/>
            <person name="Toyoda A."/>
            <person name="Takaki Y."/>
            <person name="Nishi S."/>
            <person name="Hori S."/>
            <person name="Arai W."/>
            <person name="Tsubouchi T."/>
            <person name="Morono Y."/>
            <person name="Uchiyama I."/>
            <person name="Ito T."/>
            <person name="Fujiyama A."/>
            <person name="Inagaki F."/>
            <person name="Takami H."/>
        </authorList>
    </citation>
    <scope>NUCLEOTIDE SEQUENCE</scope>
    <source>
        <strain evidence="1">Expedition CK06-06</strain>
    </source>
</reference>
<protein>
    <submittedName>
        <fullName evidence="1">Uncharacterized protein</fullName>
    </submittedName>
</protein>